<reference evidence="1" key="1">
    <citation type="journal article" date="2015" name="Nature">
        <title>Complex archaea that bridge the gap between prokaryotes and eukaryotes.</title>
        <authorList>
            <person name="Spang A."/>
            <person name="Saw J.H."/>
            <person name="Jorgensen S.L."/>
            <person name="Zaremba-Niedzwiedzka K."/>
            <person name="Martijn J."/>
            <person name="Lind A.E."/>
            <person name="van Eijk R."/>
            <person name="Schleper C."/>
            <person name="Guy L."/>
            <person name="Ettema T.J."/>
        </authorList>
    </citation>
    <scope>NUCLEOTIDE SEQUENCE</scope>
</reference>
<dbReference type="AlphaFoldDB" id="A0A0F9W612"/>
<name>A0A0F9W612_9ZZZZ</name>
<evidence type="ECO:0000313" key="1">
    <source>
        <dbReference type="EMBL" id="KKN81121.1"/>
    </source>
</evidence>
<comment type="caution">
    <text evidence="1">The sequence shown here is derived from an EMBL/GenBank/DDBJ whole genome shotgun (WGS) entry which is preliminary data.</text>
</comment>
<gene>
    <name evidence="1" type="ORF">LCGC14_0323400</name>
</gene>
<accession>A0A0F9W612</accession>
<dbReference type="EMBL" id="LAZR01000220">
    <property type="protein sequence ID" value="KKN81121.1"/>
    <property type="molecule type" value="Genomic_DNA"/>
</dbReference>
<proteinExistence type="predicted"/>
<organism evidence="1">
    <name type="scientific">marine sediment metagenome</name>
    <dbReference type="NCBI Taxonomy" id="412755"/>
    <lineage>
        <taxon>unclassified sequences</taxon>
        <taxon>metagenomes</taxon>
        <taxon>ecological metagenomes</taxon>
    </lineage>
</organism>
<sequence length="134" mass="14039">MSIDNLLRISTSGAGTAINKTITITDEAILDLSFDVADGQTDEEHIIAVDVSEAKSVYIVSDQAIAMEWNDGAGTQGDMSLLAGEPVVWWSTQVTDGGNTLNPLGATDITSTFWTNASGSTANINFQVVSDASP</sequence>
<protein>
    <submittedName>
        <fullName evidence="1">Uncharacterized protein</fullName>
    </submittedName>
</protein>